<dbReference type="Pfam" id="PF13450">
    <property type="entry name" value="NAD_binding_8"/>
    <property type="match status" value="1"/>
</dbReference>
<dbReference type="EMBL" id="OY288114">
    <property type="protein sequence ID" value="CAJ0859445.1"/>
    <property type="molecule type" value="Genomic_DNA"/>
</dbReference>
<dbReference type="InterPro" id="IPR036188">
    <property type="entry name" value="FAD/NAD-bd_sf"/>
</dbReference>
<organism evidence="3">
    <name type="scientific">freshwater sediment metagenome</name>
    <dbReference type="NCBI Taxonomy" id="556182"/>
    <lineage>
        <taxon>unclassified sequences</taxon>
        <taxon>metagenomes</taxon>
        <taxon>ecological metagenomes</taxon>
    </lineage>
</organism>
<evidence type="ECO:0000259" key="2">
    <source>
        <dbReference type="Pfam" id="PF01593"/>
    </source>
</evidence>
<accession>A0AA48R9E2</accession>
<dbReference type="Gene3D" id="3.50.50.60">
    <property type="entry name" value="FAD/NAD(P)-binding domain"/>
    <property type="match status" value="2"/>
</dbReference>
<dbReference type="PANTHER" id="PTHR43563">
    <property type="entry name" value="AMINE OXIDASE"/>
    <property type="match status" value="1"/>
</dbReference>
<evidence type="ECO:0000256" key="1">
    <source>
        <dbReference type="ARBA" id="ARBA00005995"/>
    </source>
</evidence>
<dbReference type="PANTHER" id="PTHR43563:SF14">
    <property type="entry name" value="AMINE OXIDASE"/>
    <property type="match status" value="1"/>
</dbReference>
<sequence length="525" mass="56782">MLDIAIVGAGICGLALARTLSKAGFTLALFEARNRLGGRVYSVENPTSGQRLDLGPTWFWPESQPTIAALVDEFGLDSFDQHDPGEVLVMADADAAPVIQSAPRLHGGARRLKGGMAALVEQLAAGFPASTIRLNHVLTQVKDCEDHVALIFDVKGATETVRARRIVFALPPRLVLEQVQFAPALPSDVAARMRETPTWMAAQAKAVVGFSGPPAWRVRGYSGNAFVTHGQAVLGEVFDACDASGEKAALGGFFALTPELRERFRQGLSMLAASQFVQLFGKALENGELHILDWAQESFTCSQEDRACAGATHPDYGDRILAGPMWNGKLYFGGAETARAGGGYVEGALNAAQRIGTQLIEPPNADRPSPAKPDDINRRALERLTQWVSSKQSASFANYRERLTYALSHGQREQLTQRAMLGAMEAVFAEALEVIENLPFCLDGVGVERGRCDLTPRVQAAFNGFIQSLLDAVIDFNRTSCALSNFPQEHRPSKDYVSATLRDIAAAWREFSLAANSLLLAKRAV</sequence>
<feature type="domain" description="Amine oxidase" evidence="2">
    <location>
        <begin position="106"/>
        <end position="354"/>
    </location>
</feature>
<keyword evidence="3" id="KW-0560">Oxidoreductase</keyword>
<dbReference type="GO" id="GO:0097621">
    <property type="term" value="F:monoamine oxidase activity"/>
    <property type="evidence" value="ECO:0007669"/>
    <property type="project" value="UniProtKB-EC"/>
</dbReference>
<name>A0AA48R9E2_9ZZZZ</name>
<gene>
    <name evidence="3" type="primary">MAO/aofH</name>
    <name evidence="3" type="ORF">AMST5_01209</name>
</gene>
<reference evidence="3" key="1">
    <citation type="submission" date="2023-07" db="EMBL/GenBank/DDBJ databases">
        <authorList>
            <person name="Pelsma A.J. K."/>
        </authorList>
    </citation>
    <scope>NUCLEOTIDE SEQUENCE</scope>
</reference>
<evidence type="ECO:0000313" key="3">
    <source>
        <dbReference type="EMBL" id="CAJ0859445.1"/>
    </source>
</evidence>
<dbReference type="AlphaFoldDB" id="A0AA48R9E2"/>
<dbReference type="InterPro" id="IPR002937">
    <property type="entry name" value="Amino_oxidase"/>
</dbReference>
<dbReference type="EC" id="1.4.3.4" evidence="3"/>
<dbReference type="SUPFAM" id="SSF54373">
    <property type="entry name" value="FAD-linked reductases, C-terminal domain"/>
    <property type="match status" value="1"/>
</dbReference>
<comment type="similarity">
    <text evidence="1">Belongs to the flavin monoamine oxidase family.</text>
</comment>
<dbReference type="InterPro" id="IPR050703">
    <property type="entry name" value="Flavin_MAO"/>
</dbReference>
<protein>
    <submittedName>
        <fullName evidence="3">Monoamine oxidase</fullName>
        <ecNumber evidence="3">1.4.3.4</ecNumber>
    </submittedName>
</protein>
<dbReference type="SUPFAM" id="SSF51905">
    <property type="entry name" value="FAD/NAD(P)-binding domain"/>
    <property type="match status" value="1"/>
</dbReference>
<proteinExistence type="inferred from homology"/>
<dbReference type="Pfam" id="PF01593">
    <property type="entry name" value="Amino_oxidase"/>
    <property type="match status" value="1"/>
</dbReference>